<dbReference type="EMBL" id="JAVRRF010000010">
    <property type="protein sequence ID" value="KAK5060789.1"/>
    <property type="molecule type" value="Genomic_DNA"/>
</dbReference>
<dbReference type="SUPFAM" id="SSF55729">
    <property type="entry name" value="Acyl-CoA N-acyltransferases (Nat)"/>
    <property type="match status" value="1"/>
</dbReference>
<dbReference type="PROSITE" id="PS51186">
    <property type="entry name" value="GNAT"/>
    <property type="match status" value="1"/>
</dbReference>
<dbReference type="Proteomes" id="UP001345691">
    <property type="component" value="Unassembled WGS sequence"/>
</dbReference>
<proteinExistence type="predicted"/>
<reference evidence="2 3" key="1">
    <citation type="submission" date="2023-08" db="EMBL/GenBank/DDBJ databases">
        <title>Black Yeasts Isolated from many extreme environments.</title>
        <authorList>
            <person name="Coleine C."/>
            <person name="Stajich J.E."/>
            <person name="Selbmann L."/>
        </authorList>
    </citation>
    <scope>NUCLEOTIDE SEQUENCE [LARGE SCALE GENOMIC DNA]</scope>
    <source>
        <strain evidence="2 3">CCFEE 6328</strain>
    </source>
</reference>
<dbReference type="PANTHER" id="PTHR13170">
    <property type="entry name" value="O-GLCNACASE"/>
    <property type="match status" value="1"/>
</dbReference>
<accession>A0ABR0JDI9</accession>
<name>A0ABR0JDI9_9EURO</name>
<dbReference type="Gene3D" id="3.40.630.30">
    <property type="match status" value="1"/>
</dbReference>
<evidence type="ECO:0000313" key="3">
    <source>
        <dbReference type="Proteomes" id="UP001345691"/>
    </source>
</evidence>
<evidence type="ECO:0000313" key="2">
    <source>
        <dbReference type="EMBL" id="KAK5060789.1"/>
    </source>
</evidence>
<feature type="domain" description="N-acetyltransferase" evidence="1">
    <location>
        <begin position="79"/>
        <end position="227"/>
    </location>
</feature>
<dbReference type="InterPro" id="IPR000182">
    <property type="entry name" value="GNAT_dom"/>
</dbReference>
<keyword evidence="3" id="KW-1185">Reference proteome</keyword>
<dbReference type="Pfam" id="PF13508">
    <property type="entry name" value="Acetyltransf_7"/>
    <property type="match status" value="1"/>
</dbReference>
<gene>
    <name evidence="2" type="ORF">LTR69_005388</name>
</gene>
<comment type="caution">
    <text evidence="2">The sequence shown here is derived from an EMBL/GenBank/DDBJ whole genome shotgun (WGS) entry which is preliminary data.</text>
</comment>
<organism evidence="2 3">
    <name type="scientific">Exophiala sideris</name>
    <dbReference type="NCBI Taxonomy" id="1016849"/>
    <lineage>
        <taxon>Eukaryota</taxon>
        <taxon>Fungi</taxon>
        <taxon>Dikarya</taxon>
        <taxon>Ascomycota</taxon>
        <taxon>Pezizomycotina</taxon>
        <taxon>Eurotiomycetes</taxon>
        <taxon>Chaetothyriomycetidae</taxon>
        <taxon>Chaetothyriales</taxon>
        <taxon>Herpotrichiellaceae</taxon>
        <taxon>Exophiala</taxon>
    </lineage>
</organism>
<dbReference type="InterPro" id="IPR051822">
    <property type="entry name" value="Glycosyl_Hydrolase_84"/>
</dbReference>
<protein>
    <recommendedName>
        <fullName evidence="1">N-acetyltransferase domain-containing protein</fullName>
    </recommendedName>
</protein>
<evidence type="ECO:0000259" key="1">
    <source>
        <dbReference type="PROSITE" id="PS51186"/>
    </source>
</evidence>
<dbReference type="InterPro" id="IPR016181">
    <property type="entry name" value="Acyl_CoA_acyltransferase"/>
</dbReference>
<dbReference type="PANTHER" id="PTHR13170:SF16">
    <property type="entry name" value="PROTEIN O-GLCNACASE"/>
    <property type="match status" value="1"/>
</dbReference>
<dbReference type="CDD" id="cd04301">
    <property type="entry name" value="NAT_SF"/>
    <property type="match status" value="1"/>
</dbReference>
<sequence length="227" mass="26110">MAYIRQYRDSDMDAMVHIHRLTKFQFRETAAPDLIKAGDPVLHYASFLWCRPYLMLEPATCYVVDDGEGLAVGYILGVPDTPTFVEKYKQEYIPYLKSQGLEKPGPDESIEWKENLSNALRRLMFNPDGMLHQEFPQLMELWPAHLHIDVLPEYQKHGYGRLLIETFCRTAQKQGAKGVHLLMAASNEEAGKFYTRIGFSRFPYKVDNGSSGEDGRDQNTIWLVKTV</sequence>